<feature type="domain" description="Virulence-associated protein E-like" evidence="1">
    <location>
        <begin position="395"/>
        <end position="609"/>
    </location>
</feature>
<dbReference type="EMBL" id="VVZX01000015">
    <property type="protein sequence ID" value="KAA5273274.1"/>
    <property type="molecule type" value="Genomic_DNA"/>
</dbReference>
<gene>
    <name evidence="4" type="ORF">EAJ03_10895</name>
    <name evidence="3" type="ORF">F2Z23_11490</name>
    <name evidence="5" type="ORF">NCTC11155_00413</name>
</gene>
<reference evidence="5 6" key="1">
    <citation type="submission" date="2018-06" db="EMBL/GenBank/DDBJ databases">
        <authorList>
            <consortium name="Pathogen Informatics"/>
            <person name="Doyle S."/>
        </authorList>
    </citation>
    <scope>NUCLEOTIDE SEQUENCE [LARGE SCALE GENOMIC DNA]</scope>
    <source>
        <strain evidence="5 6">NCTC11155</strain>
    </source>
</reference>
<dbReference type="Pfam" id="PF08800">
    <property type="entry name" value="BT4734-like_N"/>
    <property type="match status" value="1"/>
</dbReference>
<reference evidence="4 7" key="3">
    <citation type="journal article" date="2019" name="Science, e1252229">
        <title>Invertible promoters mediate bacterial phase variation, antibiotic resistance, and host adaptation in the gut.</title>
        <authorList>
            <person name="Jiang X."/>
            <person name="Hall A.B."/>
            <person name="Arthur T.D."/>
            <person name="Plichta D.R."/>
            <person name="Covington C.T."/>
            <person name="Poyet M."/>
            <person name="Crothers J."/>
            <person name="Moses P.L."/>
            <person name="Tolonen A.C."/>
            <person name="Vlamakis H."/>
            <person name="Alm E.J."/>
            <person name="Xavier R.J."/>
        </authorList>
    </citation>
    <scope>NUCLEOTIDE SEQUENCE [LARGE SCALE GENOMIC DNA]</scope>
    <source>
        <strain evidence="7">bj_0095</strain>
        <strain evidence="4">Bj_0095</strain>
    </source>
</reference>
<accession>A0A380YIW1</accession>
<evidence type="ECO:0000313" key="6">
    <source>
        <dbReference type="Proteomes" id="UP000254424"/>
    </source>
</evidence>
<dbReference type="STRING" id="483216.BACEGG_01256"/>
<sequence length="703" mass="80664">MTMENILVSLFKGYADTCPIEVPLKTIISLLRDNQAVIEHTEKHRYYLEQKQVTAAAREKASCPCFAVSVRFEGGKQKANISEWTGICPVDIDHVPPERMEQCLELLKADKHTLLQYVTISGHGIRLLCRYTGLTDNCEKNHRLHTRTFTAINEYYTRLTGLECDLKCKNATRLSGLAHDEHLFFNPDAVPFSRNAETAAPKHSPASAKNHRRLQRVIDAACRRLADEGVEYAEHHHNEYIMRMGYLLNAYGVAQNVATQWATERFADYNGDVTGIFASCYLNIEEHGSLSLPPLRKSQNNDERQEFMASVADIEQFLNGQASFRKNTVTGKCEVLTAGSGGKYEELTDRYVNTLWCRMCKEAKPGQAAHIRAVLDSEFVDTFNPFEQYFKNLPPWDGTTDYIAQLATHVHVRNNTIPFAYYFKKWLVGMVAALFDKEVVNHEILVLTGRQGIYKTTWLNNLLSPELRRYFYLKSNARRITKDDLLTLAEFAIVCLEELDEMETQEVNQIKALTTMKVVNERAAYAHYKEHRDHIASFCGTSNNTHFLADPTGNRRWLPFEVENIDSPYDFPVDYAGVYSQAYTLLQNGYHYWLEDKEIEALNLHNRHFEIPCLEQELILTHYRRPMPGEKCMFITNSQILCRINSGIRQKLSPVKIGMVLKQEGFESMRSGGKRGYRMVELTGDEIQANLYAMGRYTEKPES</sequence>
<dbReference type="Proteomes" id="UP000335496">
    <property type="component" value="Unassembled WGS sequence"/>
</dbReference>
<organism evidence="5 6">
    <name type="scientific">Bacteroides eggerthii</name>
    <dbReference type="NCBI Taxonomy" id="28111"/>
    <lineage>
        <taxon>Bacteria</taxon>
        <taxon>Pseudomonadati</taxon>
        <taxon>Bacteroidota</taxon>
        <taxon>Bacteroidia</taxon>
        <taxon>Bacteroidales</taxon>
        <taxon>Bacteroidaceae</taxon>
        <taxon>Bacteroides</taxon>
    </lineage>
</organism>
<protein>
    <submittedName>
        <fullName evidence="5">Predicted P-loop ATPase and inactivated derivatives</fullName>
    </submittedName>
    <submittedName>
        <fullName evidence="3">Virulence protein E</fullName>
    </submittedName>
</protein>
<name>A0A380YIW1_9BACE</name>
<dbReference type="OrthoDB" id="9801888at2"/>
<dbReference type="Proteomes" id="UP000254424">
    <property type="component" value="Unassembled WGS sequence"/>
</dbReference>
<evidence type="ECO:0000313" key="3">
    <source>
        <dbReference type="EMBL" id="KAA5273274.1"/>
    </source>
</evidence>
<dbReference type="InterPro" id="IPR007936">
    <property type="entry name" value="VapE-like_dom"/>
</dbReference>
<proteinExistence type="predicted"/>
<dbReference type="PANTHER" id="PTHR34985">
    <property type="entry name" value="SLR0554 PROTEIN"/>
    <property type="match status" value="1"/>
</dbReference>
<evidence type="ECO:0000259" key="2">
    <source>
        <dbReference type="Pfam" id="PF08800"/>
    </source>
</evidence>
<dbReference type="EMBL" id="RCXL01000016">
    <property type="protein sequence ID" value="RYT72810.1"/>
    <property type="molecule type" value="Genomic_DNA"/>
</dbReference>
<dbReference type="Pfam" id="PF05272">
    <property type="entry name" value="VapE-like_dom"/>
    <property type="match status" value="1"/>
</dbReference>
<keyword evidence="8" id="KW-1185">Reference proteome</keyword>
<dbReference type="RefSeq" id="WP_004289555.1">
    <property type="nucleotide sequence ID" value="NZ_CABKNQ010000019.1"/>
</dbReference>
<evidence type="ECO:0000313" key="4">
    <source>
        <dbReference type="EMBL" id="RYT72810.1"/>
    </source>
</evidence>
<dbReference type="AlphaFoldDB" id="A0A380YIW1"/>
<dbReference type="GeneID" id="93070354"/>
<feature type="domain" description="BT4734-like N-terminal" evidence="2">
    <location>
        <begin position="59"/>
        <end position="185"/>
    </location>
</feature>
<evidence type="ECO:0000259" key="1">
    <source>
        <dbReference type="Pfam" id="PF05272"/>
    </source>
</evidence>
<evidence type="ECO:0000313" key="8">
    <source>
        <dbReference type="Proteomes" id="UP000335496"/>
    </source>
</evidence>
<reference evidence="3 8" key="2">
    <citation type="journal article" date="2019" name="Nat. Med.">
        <title>A library of human gut bacterial isolates paired with longitudinal multiomics data enables mechanistic microbiome research.</title>
        <authorList>
            <person name="Poyet M."/>
            <person name="Groussin M."/>
            <person name="Gibbons S.M."/>
            <person name="Avila-Pacheco J."/>
            <person name="Jiang X."/>
            <person name="Kearney S.M."/>
            <person name="Perrotta A.R."/>
            <person name="Berdy B."/>
            <person name="Zhao S."/>
            <person name="Lieberman T.D."/>
            <person name="Swanson P.K."/>
            <person name="Smith M."/>
            <person name="Roesemann S."/>
            <person name="Alexander J.E."/>
            <person name="Rich S.A."/>
            <person name="Livny J."/>
            <person name="Vlamakis H."/>
            <person name="Clish C."/>
            <person name="Bullock K."/>
            <person name="Deik A."/>
            <person name="Scott J."/>
            <person name="Pierce K.A."/>
            <person name="Xavier R.J."/>
            <person name="Alm E.J."/>
        </authorList>
    </citation>
    <scope>NUCLEOTIDE SEQUENCE [LARGE SCALE GENOMIC DNA]</scope>
    <source>
        <strain evidence="3 8">BIOML-A1</strain>
    </source>
</reference>
<dbReference type="InterPro" id="IPR014907">
    <property type="entry name" value="BT4734-like_N"/>
</dbReference>
<dbReference type="PANTHER" id="PTHR34985:SF1">
    <property type="entry name" value="SLR0554 PROTEIN"/>
    <property type="match status" value="1"/>
</dbReference>
<dbReference type="Proteomes" id="UP000291917">
    <property type="component" value="Unassembled WGS sequence"/>
</dbReference>
<dbReference type="EMBL" id="UFSX01000001">
    <property type="protein sequence ID" value="SUV28463.1"/>
    <property type="molecule type" value="Genomic_DNA"/>
</dbReference>
<evidence type="ECO:0000313" key="7">
    <source>
        <dbReference type="Proteomes" id="UP000291917"/>
    </source>
</evidence>
<evidence type="ECO:0000313" key="5">
    <source>
        <dbReference type="EMBL" id="SUV28463.1"/>
    </source>
</evidence>